<comment type="caution">
    <text evidence="2">The sequence shown here is derived from an EMBL/GenBank/DDBJ whole genome shotgun (WGS) entry which is preliminary data.</text>
</comment>
<feature type="transmembrane region" description="Helical" evidence="1">
    <location>
        <begin position="72"/>
        <end position="92"/>
    </location>
</feature>
<name>A0A9W6LN45_9FUSO</name>
<dbReference type="AlphaFoldDB" id="A0A9W6LN45"/>
<keyword evidence="1" id="KW-0472">Membrane</keyword>
<dbReference type="Proteomes" id="UP001144471">
    <property type="component" value="Unassembled WGS sequence"/>
</dbReference>
<feature type="transmembrane region" description="Helical" evidence="1">
    <location>
        <begin position="6"/>
        <end position="26"/>
    </location>
</feature>
<dbReference type="InterPro" id="IPR009825">
    <property type="entry name" value="ECF_substrate-spec-like"/>
</dbReference>
<evidence type="ECO:0000313" key="2">
    <source>
        <dbReference type="EMBL" id="GLI56208.1"/>
    </source>
</evidence>
<gene>
    <name evidence="2" type="ORF">PM10SUCC1_17220</name>
</gene>
<keyword evidence="3" id="KW-1185">Reference proteome</keyword>
<protein>
    <submittedName>
        <fullName evidence="2">UPF0397 protein</fullName>
    </submittedName>
</protein>
<feature type="transmembrane region" description="Helical" evidence="1">
    <location>
        <begin position="112"/>
        <end position="135"/>
    </location>
</feature>
<feature type="transmembrane region" description="Helical" evidence="1">
    <location>
        <begin position="141"/>
        <end position="164"/>
    </location>
</feature>
<dbReference type="NCBIfam" id="NF010182">
    <property type="entry name" value="PRK13661.1"/>
    <property type="match status" value="1"/>
</dbReference>
<feature type="transmembrane region" description="Helical" evidence="1">
    <location>
        <begin position="38"/>
        <end position="60"/>
    </location>
</feature>
<dbReference type="EMBL" id="BSDY01000007">
    <property type="protein sequence ID" value="GLI56208.1"/>
    <property type="molecule type" value="Genomic_DNA"/>
</dbReference>
<evidence type="ECO:0000256" key="1">
    <source>
        <dbReference type="SAM" id="Phobius"/>
    </source>
</evidence>
<dbReference type="PANTHER" id="PTHR37815:SF3">
    <property type="entry name" value="UPF0397 PROTEIN SPR0429"/>
    <property type="match status" value="1"/>
</dbReference>
<proteinExistence type="predicted"/>
<reference evidence="2" key="1">
    <citation type="submission" date="2022-12" db="EMBL/GenBank/DDBJ databases">
        <title>Reference genome sequencing for broad-spectrum identification of bacterial and archaeal isolates by mass spectrometry.</title>
        <authorList>
            <person name="Sekiguchi Y."/>
            <person name="Tourlousse D.M."/>
        </authorList>
    </citation>
    <scope>NUCLEOTIDE SEQUENCE</scope>
    <source>
        <strain evidence="2">10succ1</strain>
    </source>
</reference>
<dbReference type="GO" id="GO:0016020">
    <property type="term" value="C:membrane"/>
    <property type="evidence" value="ECO:0007669"/>
    <property type="project" value="InterPro"/>
</dbReference>
<organism evidence="2 3">
    <name type="scientific">Propionigenium maris DSM 9537</name>
    <dbReference type="NCBI Taxonomy" id="1123000"/>
    <lineage>
        <taxon>Bacteria</taxon>
        <taxon>Fusobacteriati</taxon>
        <taxon>Fusobacteriota</taxon>
        <taxon>Fusobacteriia</taxon>
        <taxon>Fusobacteriales</taxon>
        <taxon>Fusobacteriaceae</taxon>
        <taxon>Propionigenium</taxon>
    </lineage>
</organism>
<sequence length="180" mass="19306">MKLSTKSVVAVGIGAALYGTLSAVAIPVGPNTSFRLAVALLTIFGAMFGPLVGFLVGFIGHALNDLIMWGSVWWSWVFLSAMIGLFGGFINLDSTFSVDEGRIEKKHLVKMYLYSVMGMIAAGAVAYVGDVFFYGEPGDKVWLQIILATITNFGVTALVGIPVVSSIAKRKQKHNNLEVE</sequence>
<evidence type="ECO:0000313" key="3">
    <source>
        <dbReference type="Proteomes" id="UP001144471"/>
    </source>
</evidence>
<keyword evidence="1" id="KW-0812">Transmembrane</keyword>
<dbReference type="Gene3D" id="1.10.1760.20">
    <property type="match status" value="1"/>
</dbReference>
<dbReference type="RefSeq" id="WP_281835192.1">
    <property type="nucleotide sequence ID" value="NZ_BSDY01000007.1"/>
</dbReference>
<keyword evidence="1" id="KW-1133">Transmembrane helix</keyword>
<dbReference type="PANTHER" id="PTHR37815">
    <property type="entry name" value="UPF0397 PROTEIN BC_2624-RELATED"/>
    <property type="match status" value="1"/>
</dbReference>
<dbReference type="Pfam" id="PF07155">
    <property type="entry name" value="ECF-ribofla_trS"/>
    <property type="match status" value="1"/>
</dbReference>
<accession>A0A9W6LN45</accession>